<dbReference type="PANTHER" id="PTHR31661">
    <property type="entry name" value="SIMILAR TO CDNA SEQUENCE BC052040"/>
    <property type="match status" value="1"/>
</dbReference>
<dbReference type="InterPro" id="IPR029404">
    <property type="entry name" value="CDIN1"/>
</dbReference>
<accession>A0A8J6DYX5</accession>
<reference evidence="6" key="1">
    <citation type="submission" date="2021-05" db="EMBL/GenBank/DDBJ databases">
        <title>A free-living protist that lacks canonical eukaryotic 1 DNA replication and segregation systems.</title>
        <authorList>
            <person name="Salas-Leiva D.E."/>
            <person name="Tromer E.C."/>
            <person name="Curtis B.A."/>
            <person name="Jerlstrom-Hultqvist J."/>
            <person name="Kolisko M."/>
            <person name="Yi Z."/>
            <person name="Salas-Leiva J.S."/>
            <person name="Gallot-Lavallee L."/>
            <person name="Kops G.J.P.L."/>
            <person name="Archibald J.M."/>
            <person name="Simpson A.G.B."/>
            <person name="Roger A.J."/>
        </authorList>
    </citation>
    <scope>NUCLEOTIDE SEQUENCE</scope>
    <source>
        <strain evidence="6">BICM</strain>
    </source>
</reference>
<dbReference type="AlphaFoldDB" id="A0A8J6DYX5"/>
<evidence type="ECO:0000313" key="7">
    <source>
        <dbReference type="Proteomes" id="UP000717585"/>
    </source>
</evidence>
<keyword evidence="4" id="KW-0539">Nucleus</keyword>
<sequence length="332" mass="37581">MSDMQSKSALVPLQAFEIDHQFVSYLEQSLCQVDPFTPLLQSDFFSEYPYVSWRIIRSIQGGVMTNEVIKNTWRHRKKRHLYLKNLVHNTSILDLSRGANFPACRIATFALESLIMSTTPEAFGMKASSDMASRAVLKSLTMKVRRSPGVLDDVADGSVVRKALEQAEEVDFNCSHRSTQAGRYHGLIGEYRLQQTLTNMGAHFATENELSRMRDTYRTPDVLLLTPIVIRGATIHWIDSKAMFGTVSKHLSNFEQLQSYCNLFGPGAVVYWCGFDQAILTDSKLVDDRIVVVDQIPQSSHICVPRLRRGVSFHGRVMVPLDEFKINRADCL</sequence>
<comment type="subcellular location">
    <subcellularLocation>
        <location evidence="2">Cytoplasm</location>
    </subcellularLocation>
    <subcellularLocation>
        <location evidence="1">Nucleus</location>
    </subcellularLocation>
</comment>
<dbReference type="PANTHER" id="PTHR31661:SF1">
    <property type="entry name" value="CDAN1-INTERACTING NUCLEASE 1"/>
    <property type="match status" value="1"/>
</dbReference>
<keyword evidence="3" id="KW-0963">Cytoplasm</keyword>
<protein>
    <recommendedName>
        <fullName evidence="5">CDAN1-interacting nuclease 1</fullName>
    </recommendedName>
</protein>
<dbReference type="Proteomes" id="UP000717585">
    <property type="component" value="Unassembled WGS sequence"/>
</dbReference>
<evidence type="ECO:0000256" key="2">
    <source>
        <dbReference type="ARBA" id="ARBA00004496"/>
    </source>
</evidence>
<evidence type="ECO:0000256" key="3">
    <source>
        <dbReference type="ARBA" id="ARBA00022490"/>
    </source>
</evidence>
<dbReference type="OrthoDB" id="1272at2759"/>
<dbReference type="GO" id="GO:0005634">
    <property type="term" value="C:nucleus"/>
    <property type="evidence" value="ECO:0007669"/>
    <property type="project" value="UniProtKB-SubCell"/>
</dbReference>
<evidence type="ECO:0000256" key="4">
    <source>
        <dbReference type="ARBA" id="ARBA00023242"/>
    </source>
</evidence>
<dbReference type="GO" id="GO:0005737">
    <property type="term" value="C:cytoplasm"/>
    <property type="evidence" value="ECO:0007669"/>
    <property type="project" value="UniProtKB-SubCell"/>
</dbReference>
<dbReference type="EMBL" id="JAHDYR010000067">
    <property type="protein sequence ID" value="KAG9389696.1"/>
    <property type="molecule type" value="Genomic_DNA"/>
</dbReference>
<evidence type="ECO:0000256" key="1">
    <source>
        <dbReference type="ARBA" id="ARBA00004123"/>
    </source>
</evidence>
<comment type="caution">
    <text evidence="6">The sequence shown here is derived from an EMBL/GenBank/DDBJ whole genome shotgun (WGS) entry which is preliminary data.</text>
</comment>
<dbReference type="Pfam" id="PF14811">
    <property type="entry name" value="TPD"/>
    <property type="match status" value="1"/>
</dbReference>
<proteinExistence type="predicted"/>
<evidence type="ECO:0000313" key="6">
    <source>
        <dbReference type="EMBL" id="KAG9389696.1"/>
    </source>
</evidence>
<name>A0A8J6DYX5_9EUKA</name>
<gene>
    <name evidence="6" type="ORF">J8273_8370</name>
</gene>
<evidence type="ECO:0000256" key="5">
    <source>
        <dbReference type="ARBA" id="ARBA00023480"/>
    </source>
</evidence>
<keyword evidence="7" id="KW-1185">Reference proteome</keyword>
<organism evidence="6 7">
    <name type="scientific">Carpediemonas membranifera</name>
    <dbReference type="NCBI Taxonomy" id="201153"/>
    <lineage>
        <taxon>Eukaryota</taxon>
        <taxon>Metamonada</taxon>
        <taxon>Carpediemonas-like organisms</taxon>
        <taxon>Carpediemonas</taxon>
    </lineage>
</organism>